<name>A0A1F7F9Y2_UNCRA</name>
<protein>
    <submittedName>
        <fullName evidence="6">Uncharacterized protein</fullName>
    </submittedName>
</protein>
<dbReference type="AlphaFoldDB" id="A0A1F7F9Y2"/>
<evidence type="ECO:0000256" key="2">
    <source>
        <dbReference type="ARBA" id="ARBA00023002"/>
    </source>
</evidence>
<dbReference type="Gene3D" id="3.40.50.1970">
    <property type="match status" value="1"/>
</dbReference>
<dbReference type="CDD" id="cd08183">
    <property type="entry name" value="Fe-ADH-like"/>
    <property type="match status" value="1"/>
</dbReference>
<dbReference type="InterPro" id="IPR039697">
    <property type="entry name" value="Alcohol_dehydrogenase_Fe"/>
</dbReference>
<dbReference type="GO" id="GO:0004022">
    <property type="term" value="F:alcohol dehydrogenase (NAD+) activity"/>
    <property type="evidence" value="ECO:0007669"/>
    <property type="project" value="TreeGrafter"/>
</dbReference>
<dbReference type="InterPro" id="IPR056798">
    <property type="entry name" value="ADH_Fe_C"/>
</dbReference>
<evidence type="ECO:0000313" key="6">
    <source>
        <dbReference type="EMBL" id="OGK03443.1"/>
    </source>
</evidence>
<evidence type="ECO:0000259" key="5">
    <source>
        <dbReference type="Pfam" id="PF25137"/>
    </source>
</evidence>
<proteinExistence type="inferred from homology"/>
<keyword evidence="3" id="KW-0520">NAD</keyword>
<dbReference type="Proteomes" id="UP000179243">
    <property type="component" value="Unassembled WGS sequence"/>
</dbReference>
<dbReference type="PANTHER" id="PTHR11496:SF102">
    <property type="entry name" value="ALCOHOL DEHYDROGENASE 4"/>
    <property type="match status" value="1"/>
</dbReference>
<reference evidence="6 7" key="1">
    <citation type="journal article" date="2016" name="Nat. Commun.">
        <title>Thousands of microbial genomes shed light on interconnected biogeochemical processes in an aquifer system.</title>
        <authorList>
            <person name="Anantharaman K."/>
            <person name="Brown C.T."/>
            <person name="Hug L.A."/>
            <person name="Sharon I."/>
            <person name="Castelle C.J."/>
            <person name="Probst A.J."/>
            <person name="Thomas B.C."/>
            <person name="Singh A."/>
            <person name="Wilkins M.J."/>
            <person name="Karaoz U."/>
            <person name="Brodie E.L."/>
            <person name="Williams K.H."/>
            <person name="Hubbard S.S."/>
            <person name="Banfield J.F."/>
        </authorList>
    </citation>
    <scope>NUCLEOTIDE SEQUENCE [LARGE SCALE GENOMIC DNA]</scope>
</reference>
<feature type="domain" description="Fe-containing alcohol dehydrogenase-like C-terminal" evidence="5">
    <location>
        <begin position="183"/>
        <end position="380"/>
    </location>
</feature>
<dbReference type="GO" id="GO:0046872">
    <property type="term" value="F:metal ion binding"/>
    <property type="evidence" value="ECO:0007669"/>
    <property type="project" value="InterPro"/>
</dbReference>
<dbReference type="InterPro" id="IPR018211">
    <property type="entry name" value="ADH_Fe_CS"/>
</dbReference>
<dbReference type="Pfam" id="PF00465">
    <property type="entry name" value="Fe-ADH"/>
    <property type="match status" value="1"/>
</dbReference>
<evidence type="ECO:0000259" key="4">
    <source>
        <dbReference type="Pfam" id="PF00465"/>
    </source>
</evidence>
<comment type="caution">
    <text evidence="6">The sequence shown here is derived from an EMBL/GenBank/DDBJ whole genome shotgun (WGS) entry which is preliminary data.</text>
</comment>
<sequence length="383" mass="40947">MNLHFAISPIPKTFFGPGKIHVAPKLLEPFQTKVLVITGKRFAETPAWEIFKKFPSAPIFGEPSPKTIDNLVTNFRPYNIKAVVAIGGGSVIDTGKAVSAMLRVDGSVADYLETVGSRIHSGEKVPFFAIPTTAGTGSEATKNAVISVVGSAGFKKSLRHDAFMPNYAIIDPELTLSCPRSLTACCGMDALSQLLESYVSTKATLFSETCAFDGLCYFGKYFNRVLANGSDLEARTGLAYAAYLSGLSLCFGGLGAVHGLAGAIGGMCQVPHAQACATLMYQTNRATIQRLLEKEGPNGPAVAKFVKAAHALVGTGTMAPKEACEYLLEKIAQWSASAGLKKLATFGFSHTMAETIMRKPDYKNNPVPLSEDEINTIFQEQLQ</sequence>
<keyword evidence="2" id="KW-0560">Oxidoreductase</keyword>
<dbReference type="SUPFAM" id="SSF56796">
    <property type="entry name" value="Dehydroquinate synthase-like"/>
    <property type="match status" value="1"/>
</dbReference>
<comment type="similarity">
    <text evidence="1">Belongs to the iron-containing alcohol dehydrogenase family.</text>
</comment>
<dbReference type="EMBL" id="MFYX01000090">
    <property type="protein sequence ID" value="OGK03443.1"/>
    <property type="molecule type" value="Genomic_DNA"/>
</dbReference>
<dbReference type="PANTHER" id="PTHR11496">
    <property type="entry name" value="ALCOHOL DEHYDROGENASE"/>
    <property type="match status" value="1"/>
</dbReference>
<dbReference type="Gene3D" id="1.20.1090.10">
    <property type="entry name" value="Dehydroquinate synthase-like - alpha domain"/>
    <property type="match status" value="1"/>
</dbReference>
<evidence type="ECO:0000256" key="3">
    <source>
        <dbReference type="ARBA" id="ARBA00023027"/>
    </source>
</evidence>
<organism evidence="6 7">
    <name type="scientific">Candidatus Raymondbacteria bacterium RIFOXYD12_FULL_49_13</name>
    <dbReference type="NCBI Taxonomy" id="1817890"/>
    <lineage>
        <taxon>Bacteria</taxon>
        <taxon>Raymondiibacteriota</taxon>
    </lineage>
</organism>
<gene>
    <name evidence="6" type="ORF">A2519_15655</name>
</gene>
<feature type="domain" description="Alcohol dehydrogenase iron-type/glycerol dehydrogenase GldA" evidence="4">
    <location>
        <begin position="12"/>
        <end position="172"/>
    </location>
</feature>
<accession>A0A1F7F9Y2</accession>
<evidence type="ECO:0000256" key="1">
    <source>
        <dbReference type="ARBA" id="ARBA00007358"/>
    </source>
</evidence>
<dbReference type="PROSITE" id="PS00060">
    <property type="entry name" value="ADH_IRON_2"/>
    <property type="match status" value="1"/>
</dbReference>
<dbReference type="Pfam" id="PF25137">
    <property type="entry name" value="ADH_Fe_C"/>
    <property type="match status" value="1"/>
</dbReference>
<evidence type="ECO:0000313" key="7">
    <source>
        <dbReference type="Proteomes" id="UP000179243"/>
    </source>
</evidence>
<dbReference type="InterPro" id="IPR001670">
    <property type="entry name" value="ADH_Fe/GldA"/>
</dbReference>